<feature type="transmembrane region" description="Helical" evidence="1">
    <location>
        <begin position="104"/>
        <end position="124"/>
    </location>
</feature>
<keyword evidence="1" id="KW-0812">Transmembrane</keyword>
<keyword evidence="1" id="KW-1133">Transmembrane helix</keyword>
<keyword evidence="3" id="KW-0645">Protease</keyword>
<evidence type="ECO:0000313" key="2">
    <source>
        <dbReference type="EMBL" id="GLI23132.1"/>
    </source>
</evidence>
<dbReference type="GO" id="GO:0006508">
    <property type="term" value="P:proteolysis"/>
    <property type="evidence" value="ECO:0007669"/>
    <property type="project" value="UniProtKB-KW"/>
</dbReference>
<dbReference type="AlphaFoldDB" id="A0A9W6FM86"/>
<gene>
    <name evidence="3" type="ORF">GGQ86_003328</name>
    <name evidence="2" type="ORF">XFLAVUS301_28060</name>
</gene>
<evidence type="ECO:0000313" key="4">
    <source>
        <dbReference type="Proteomes" id="UP001144397"/>
    </source>
</evidence>
<keyword evidence="5" id="KW-1185">Reference proteome</keyword>
<dbReference type="EMBL" id="JAVDPY010000005">
    <property type="protein sequence ID" value="MDR6334846.1"/>
    <property type="molecule type" value="Genomic_DNA"/>
</dbReference>
<keyword evidence="3" id="KW-0378">Hydrolase</keyword>
<organism evidence="2 4">
    <name type="scientific">Xanthobacter flavus</name>
    <dbReference type="NCBI Taxonomy" id="281"/>
    <lineage>
        <taxon>Bacteria</taxon>
        <taxon>Pseudomonadati</taxon>
        <taxon>Pseudomonadota</taxon>
        <taxon>Alphaproteobacteria</taxon>
        <taxon>Hyphomicrobiales</taxon>
        <taxon>Xanthobacteraceae</taxon>
        <taxon>Xanthobacter</taxon>
    </lineage>
</organism>
<name>A0A9W6FM86_XANFL</name>
<feature type="transmembrane region" description="Helical" evidence="1">
    <location>
        <begin position="56"/>
        <end position="84"/>
    </location>
</feature>
<feature type="transmembrane region" description="Helical" evidence="1">
    <location>
        <begin position="29"/>
        <end position="49"/>
    </location>
</feature>
<reference evidence="2" key="1">
    <citation type="submission" date="2022-12" db="EMBL/GenBank/DDBJ databases">
        <title>Reference genome sequencing for broad-spectrum identification of bacterial and archaeal isolates by mass spectrometry.</title>
        <authorList>
            <person name="Sekiguchi Y."/>
            <person name="Tourlousse D.M."/>
        </authorList>
    </citation>
    <scope>NUCLEOTIDE SEQUENCE</scope>
    <source>
        <strain evidence="2">301</strain>
    </source>
</reference>
<evidence type="ECO:0000313" key="3">
    <source>
        <dbReference type="EMBL" id="MDR6334846.1"/>
    </source>
</evidence>
<reference evidence="3 5" key="2">
    <citation type="submission" date="2023-07" db="EMBL/GenBank/DDBJ databases">
        <title>Genomic Encyclopedia of Type Strains, Phase IV (KMG-IV): sequencing the most valuable type-strain genomes for metagenomic binning, comparative biology and taxonomic classification.</title>
        <authorList>
            <person name="Goeker M."/>
        </authorList>
    </citation>
    <scope>NUCLEOTIDE SEQUENCE [LARGE SCALE GENOMIC DNA]</scope>
    <source>
        <strain evidence="3 5">DSM 338</strain>
    </source>
</reference>
<protein>
    <submittedName>
        <fullName evidence="3">Zn-dependent protease</fullName>
    </submittedName>
</protein>
<evidence type="ECO:0000313" key="5">
    <source>
        <dbReference type="Proteomes" id="UP001245370"/>
    </source>
</evidence>
<evidence type="ECO:0000256" key="1">
    <source>
        <dbReference type="SAM" id="Phobius"/>
    </source>
</evidence>
<accession>A0A9W6FM86</accession>
<sequence length="128" mass="13050">MQYIVPIAVVGILLLRASGTIPMDSVGGPMMIALAVLLSALAVGVHEAWTKHRGVLGWIVSIVVSLVGAFLVAPAGGMVVSLLLGPFMGGSTSVAAAGGAVMQIALAAMMVVTLLGSWCALWLVNRLR</sequence>
<dbReference type="Proteomes" id="UP001245370">
    <property type="component" value="Unassembled WGS sequence"/>
</dbReference>
<dbReference type="GeneID" id="95763592"/>
<dbReference type="GO" id="GO:0008233">
    <property type="term" value="F:peptidase activity"/>
    <property type="evidence" value="ECO:0007669"/>
    <property type="project" value="UniProtKB-KW"/>
</dbReference>
<keyword evidence="1" id="KW-0472">Membrane</keyword>
<dbReference type="RefSeq" id="WP_281808025.1">
    <property type="nucleotide sequence ID" value="NZ_BSDO01000004.1"/>
</dbReference>
<dbReference type="Proteomes" id="UP001144397">
    <property type="component" value="Unassembled WGS sequence"/>
</dbReference>
<comment type="caution">
    <text evidence="2">The sequence shown here is derived from an EMBL/GenBank/DDBJ whole genome shotgun (WGS) entry which is preliminary data.</text>
</comment>
<dbReference type="EMBL" id="BSDO01000004">
    <property type="protein sequence ID" value="GLI23132.1"/>
    <property type="molecule type" value="Genomic_DNA"/>
</dbReference>
<proteinExistence type="predicted"/>